<dbReference type="GO" id="GO:0005829">
    <property type="term" value="C:cytosol"/>
    <property type="evidence" value="ECO:0007669"/>
    <property type="project" value="TreeGrafter"/>
</dbReference>
<accession>V4NSQ5</accession>
<dbReference type="InterPro" id="IPR012162">
    <property type="entry name" value="PNPase"/>
</dbReference>
<dbReference type="SUPFAM" id="SSF50249">
    <property type="entry name" value="Nucleic acid-binding proteins"/>
    <property type="match status" value="1"/>
</dbReference>
<dbReference type="AlphaFoldDB" id="V4NSQ5"/>
<feature type="domain" description="S1 motif" evidence="2">
    <location>
        <begin position="100"/>
        <end position="149"/>
    </location>
</feature>
<dbReference type="PANTHER" id="PTHR11252:SF0">
    <property type="entry name" value="POLYRIBONUCLEOTIDE NUCLEOTIDYLTRANSFERASE 1, MITOCHONDRIAL"/>
    <property type="match status" value="1"/>
</dbReference>
<dbReference type="STRING" id="72664.V4NSQ5"/>
<dbReference type="EMBL" id="KI517408">
    <property type="protein sequence ID" value="ESQ49711.1"/>
    <property type="molecule type" value="Genomic_DNA"/>
</dbReference>
<dbReference type="InterPro" id="IPR036612">
    <property type="entry name" value="KH_dom_type_1_sf"/>
</dbReference>
<dbReference type="PANTHER" id="PTHR11252">
    <property type="entry name" value="POLYRIBONUCLEOTIDE NUCLEOTIDYLTRANSFERASE"/>
    <property type="match status" value="1"/>
</dbReference>
<dbReference type="GO" id="GO:0005739">
    <property type="term" value="C:mitochondrion"/>
    <property type="evidence" value="ECO:0007669"/>
    <property type="project" value="TreeGrafter"/>
</dbReference>
<keyword evidence="1" id="KW-0694">RNA-binding</keyword>
<keyword evidence="4" id="KW-1185">Reference proteome</keyword>
<dbReference type="GO" id="GO:0000958">
    <property type="term" value="P:mitochondrial mRNA catabolic process"/>
    <property type="evidence" value="ECO:0007669"/>
    <property type="project" value="TreeGrafter"/>
</dbReference>
<dbReference type="KEGG" id="eus:EUTSA_v10022162mg"/>
<dbReference type="Gramene" id="ESQ49711">
    <property type="protein sequence ID" value="ESQ49711"/>
    <property type="gene ID" value="EUTSA_v10022162mg"/>
</dbReference>
<sequence>MEKALIQAKAGRRHNLAEMAKCSPPPTLSLSKYAPSIQAKYTFLLVLVGKKVKSITEESGFEAIDMQDDGIVKIMANDMATLERAKAIISGLTMVPAAVGDIYRNCEIKSMAPYGAFVEIAHGREGLCHISELSAEWLAKPEDDRAAAGASKVASVDELVLKKKDARRAASGDKPMKSNSKQ</sequence>
<dbReference type="InterPro" id="IPR012340">
    <property type="entry name" value="NA-bd_OB-fold"/>
</dbReference>
<proteinExistence type="predicted"/>
<dbReference type="InterPro" id="IPR003029">
    <property type="entry name" value="S1_domain"/>
</dbReference>
<dbReference type="Proteomes" id="UP000030689">
    <property type="component" value="Unassembled WGS sequence"/>
</dbReference>
<evidence type="ECO:0000313" key="3">
    <source>
        <dbReference type="EMBL" id="ESQ49711.1"/>
    </source>
</evidence>
<dbReference type="Gene3D" id="2.40.50.140">
    <property type="entry name" value="Nucleic acid-binding proteins"/>
    <property type="match status" value="1"/>
</dbReference>
<dbReference type="GO" id="GO:0000175">
    <property type="term" value="F:3'-5'-RNA exonuclease activity"/>
    <property type="evidence" value="ECO:0007669"/>
    <property type="project" value="TreeGrafter"/>
</dbReference>
<evidence type="ECO:0000256" key="1">
    <source>
        <dbReference type="ARBA" id="ARBA00022884"/>
    </source>
</evidence>
<dbReference type="Gene3D" id="3.30.1370.10">
    <property type="entry name" value="K Homology domain, type 1"/>
    <property type="match status" value="1"/>
</dbReference>
<name>V4NSQ5_EUTSA</name>
<dbReference type="eggNOG" id="KOG1067">
    <property type="taxonomic scope" value="Eukaryota"/>
</dbReference>
<dbReference type="GO" id="GO:0004654">
    <property type="term" value="F:polyribonucleotide nucleotidyltransferase activity"/>
    <property type="evidence" value="ECO:0007669"/>
    <property type="project" value="InterPro"/>
</dbReference>
<dbReference type="GO" id="GO:0003723">
    <property type="term" value="F:RNA binding"/>
    <property type="evidence" value="ECO:0007669"/>
    <property type="project" value="UniProtKB-KW"/>
</dbReference>
<dbReference type="Pfam" id="PF00575">
    <property type="entry name" value="S1"/>
    <property type="match status" value="1"/>
</dbReference>
<gene>
    <name evidence="3" type="ORF">EUTSA_v10022162mg</name>
</gene>
<dbReference type="GO" id="GO:0000965">
    <property type="term" value="P:mitochondrial RNA 3'-end processing"/>
    <property type="evidence" value="ECO:0007669"/>
    <property type="project" value="TreeGrafter"/>
</dbReference>
<dbReference type="CDD" id="cd02393">
    <property type="entry name" value="KH-I_PNPase"/>
    <property type="match status" value="1"/>
</dbReference>
<evidence type="ECO:0000259" key="2">
    <source>
        <dbReference type="PROSITE" id="PS50126"/>
    </source>
</evidence>
<dbReference type="GO" id="GO:0009570">
    <property type="term" value="C:chloroplast stroma"/>
    <property type="evidence" value="ECO:0007669"/>
    <property type="project" value="TreeGrafter"/>
</dbReference>
<evidence type="ECO:0000313" key="4">
    <source>
        <dbReference type="Proteomes" id="UP000030689"/>
    </source>
</evidence>
<dbReference type="PROSITE" id="PS50126">
    <property type="entry name" value="S1"/>
    <property type="match status" value="1"/>
</dbReference>
<organism evidence="3 4">
    <name type="scientific">Eutrema salsugineum</name>
    <name type="common">Saltwater cress</name>
    <name type="synonym">Sisymbrium salsugineum</name>
    <dbReference type="NCBI Taxonomy" id="72664"/>
    <lineage>
        <taxon>Eukaryota</taxon>
        <taxon>Viridiplantae</taxon>
        <taxon>Streptophyta</taxon>
        <taxon>Embryophyta</taxon>
        <taxon>Tracheophyta</taxon>
        <taxon>Spermatophyta</taxon>
        <taxon>Magnoliopsida</taxon>
        <taxon>eudicotyledons</taxon>
        <taxon>Gunneridae</taxon>
        <taxon>Pentapetalae</taxon>
        <taxon>rosids</taxon>
        <taxon>malvids</taxon>
        <taxon>Brassicales</taxon>
        <taxon>Brassicaceae</taxon>
        <taxon>Eutremeae</taxon>
        <taxon>Eutrema</taxon>
    </lineage>
</organism>
<protein>
    <recommendedName>
        <fullName evidence="2">S1 motif domain-containing protein</fullName>
    </recommendedName>
</protein>
<reference evidence="3 4" key="1">
    <citation type="journal article" date="2013" name="Front. Plant Sci.">
        <title>The Reference Genome of the Halophytic Plant Eutrema salsugineum.</title>
        <authorList>
            <person name="Yang R."/>
            <person name="Jarvis D.E."/>
            <person name="Chen H."/>
            <person name="Beilstein M.A."/>
            <person name="Grimwood J."/>
            <person name="Jenkins J."/>
            <person name="Shu S."/>
            <person name="Prochnik S."/>
            <person name="Xin M."/>
            <person name="Ma C."/>
            <person name="Schmutz J."/>
            <person name="Wing R.A."/>
            <person name="Mitchell-Olds T."/>
            <person name="Schumaker K.S."/>
            <person name="Wang X."/>
        </authorList>
    </citation>
    <scope>NUCLEOTIDE SEQUENCE [LARGE SCALE GENOMIC DNA]</scope>
</reference>